<organism evidence="1 2">
    <name type="scientific">Tieghemostelium lacteum</name>
    <name type="common">Slime mold</name>
    <name type="synonym">Dictyostelium lacteum</name>
    <dbReference type="NCBI Taxonomy" id="361077"/>
    <lineage>
        <taxon>Eukaryota</taxon>
        <taxon>Amoebozoa</taxon>
        <taxon>Evosea</taxon>
        <taxon>Eumycetozoa</taxon>
        <taxon>Dictyostelia</taxon>
        <taxon>Dictyosteliales</taxon>
        <taxon>Raperosteliaceae</taxon>
        <taxon>Tieghemostelium</taxon>
    </lineage>
</organism>
<sequence>METILNDILNKQDEIINNIITKTFSNKVIFDNAFSQIFYDWVTNKTTVYNSREIEFCTIIFQRFIDNLEFTKYKDILFNPKNENQCIMIFNAYKGHYLLYSNGIIGRLFNEPNEYSNEIKLEAINYLLSITTRSYHHSMIPNDEYLPLISITQTLNSMGMNEVHRETLSKLIYNIYGFCNLHSKDISSDKLLYEIPYFSISVNKMLFQTLFNIIQPQTSKTAFQHQYGEPIMNFLLQYVYFRMDDQRELYKGDIKLMVPILVKYYKYESDFQESITSAMVSEYKKDVKYYHPYDSLVAIAKILDKDTMNSMLYQLFDPKNKSDYSLNIVSILFHQLKSYDFIQKNLKAIISCLGSILIKNEGNSNIYIQLQYNTTMLLNSLVEMYGDQCKLEKILEKIVKSFNPQQTVYSIKNVHAERLYSKLIPMYPKVFEKNFENLKLVFEKNNRVLFDKLLYQFIGHKKYDVVVQKLMPRELVECMFFMHYELWFKHQFERRCSNLDFLLNTAKTFHKSLMFGNNFNSNGEHINCNFIVVSYQIYLAMNSKFPQNMEVEFRKDFYNRIFEHLIAKKMNYQSKIVKDIIVKSSTNQIPPYLFGETLRDFVIKLVEVMQTHPAEIGSIKHLIRKLYIPNYQEYGIKFIAQTLEPYTKNIIYSKRHLSIQYKTLMDLLRYYMSSRYKTRDDVISQISQLIGRNLSYKFKLYIRCISSETYTHLLLNLESIKLQVEANPKIHNLGPDYMLYKYLIKIAKLLYFKVLLDQKELFKPGFIPNTPKGLALVDLPDYVIKMIIVRVCDIKEVFWPSIHAIAKVSWRFFEMASGCLNTRIAPLQDRIKVFDFSSKYSLFKATPHLSSRRFRLIPINDYQQVFYGKMKSITIEDSFQPNQPLVALTKLRIQITKSLVGLLGSTSQQWCKVIEQCINLQSFTLISDYHHTIYIFKDHQMLVEKALEIPTLSKVHVKFSSEDSLNYTKMITVVQEKRPSITLRITGHAYGFNFTDNWFFKPEYNEYIKKLNISKDFTSSKKPLGFEPDFVNLKTINLHISGGWDPYIVPLLTSRYLQNLELKCTGYYGITQLRNALKNGHFKTLVLHPSVILDHEAISIIDNNENIEQFLYKGSLKDRYIFKFKNFEFLPTLSTSHLVFHKH</sequence>
<proteinExistence type="predicted"/>
<accession>A0A152AAE5</accession>
<comment type="caution">
    <text evidence="1">The sequence shown here is derived from an EMBL/GenBank/DDBJ whole genome shotgun (WGS) entry which is preliminary data.</text>
</comment>
<dbReference type="EMBL" id="LODT01000001">
    <property type="protein sequence ID" value="KYR03101.1"/>
    <property type="molecule type" value="Genomic_DNA"/>
</dbReference>
<gene>
    <name evidence="1" type="ORF">DLAC_00593</name>
</gene>
<protein>
    <submittedName>
        <fullName evidence="1">Uncharacterized protein</fullName>
    </submittedName>
</protein>
<dbReference type="Proteomes" id="UP000076078">
    <property type="component" value="Unassembled WGS sequence"/>
</dbReference>
<evidence type="ECO:0000313" key="1">
    <source>
        <dbReference type="EMBL" id="KYR03101.1"/>
    </source>
</evidence>
<evidence type="ECO:0000313" key="2">
    <source>
        <dbReference type="Proteomes" id="UP000076078"/>
    </source>
</evidence>
<keyword evidence="2" id="KW-1185">Reference proteome</keyword>
<dbReference type="InParanoid" id="A0A152AAE5"/>
<dbReference type="AlphaFoldDB" id="A0A152AAE5"/>
<reference evidence="1 2" key="1">
    <citation type="submission" date="2015-12" db="EMBL/GenBank/DDBJ databases">
        <title>Dictyostelia acquired genes for synthesis and detection of signals that induce cell-type specialization by lateral gene transfer from prokaryotes.</title>
        <authorList>
            <person name="Gloeckner G."/>
            <person name="Schaap P."/>
        </authorList>
    </citation>
    <scope>NUCLEOTIDE SEQUENCE [LARGE SCALE GENOMIC DNA]</scope>
    <source>
        <strain evidence="1 2">TK</strain>
    </source>
</reference>
<name>A0A152AAE5_TIELA</name>